<dbReference type="PANTHER" id="PTHR11599">
    <property type="entry name" value="PROTEASOME SUBUNIT ALPHA/BETA"/>
    <property type="match status" value="1"/>
</dbReference>
<dbReference type="Pfam" id="PF00227">
    <property type="entry name" value="Proteasome"/>
    <property type="match status" value="1"/>
</dbReference>
<keyword evidence="5" id="KW-1185">Reference proteome</keyword>
<dbReference type="SUPFAM" id="SSF56235">
    <property type="entry name" value="N-terminal nucleophile aminohydrolases (Ntn hydrolases)"/>
    <property type="match status" value="1"/>
</dbReference>
<sequence length="225" mass="24680">MPAYDKHVGVFSPEGRIYQTEYAVKSVSLAPTGLALTAKNCTIFVSETVQSSPLQVLPPSFQMIDKHIAALPIGYPADARALISYLRSEAQSHWFNFEEPVPIQLLTKELSEKFTNFGKQKKNEQKMGRPFGCAVLLATKDELYYCDPAGNSIKYKAKAAGSGGLTAQEELERQWTKLPEKEALQIAVSIMKGVIEGGVETLSVAVLSENGLRTLTVDEIKTLLV</sequence>
<dbReference type="Pfam" id="PF10584">
    <property type="entry name" value="Proteasome_A_N"/>
    <property type="match status" value="1"/>
</dbReference>
<reference evidence="3" key="1">
    <citation type="submission" date="2023-06" db="EMBL/GenBank/DDBJ databases">
        <authorList>
            <person name="Kurt Z."/>
        </authorList>
    </citation>
    <scope>NUCLEOTIDE SEQUENCE</scope>
</reference>
<evidence type="ECO:0000256" key="1">
    <source>
        <dbReference type="ARBA" id="ARBA00022942"/>
    </source>
</evidence>
<comment type="caution">
    <text evidence="3">The sequence shown here is derived from an EMBL/GenBank/DDBJ whole genome shotgun (WGS) entry which is preliminary data.</text>
</comment>
<dbReference type="InterPro" id="IPR050115">
    <property type="entry name" value="Proteasome_alpha"/>
</dbReference>
<gene>
    <name evidence="4" type="ORF">HINF_LOCUS51515</name>
    <name evidence="3" type="ORF">HINF_LOCUS63623</name>
</gene>
<dbReference type="SMART" id="SM00948">
    <property type="entry name" value="Proteasome_A_N"/>
    <property type="match status" value="1"/>
</dbReference>
<evidence type="ECO:0000313" key="4">
    <source>
        <dbReference type="EMBL" id="CAL6064766.1"/>
    </source>
</evidence>
<keyword evidence="1 3" id="KW-0647">Proteasome</keyword>
<evidence type="ECO:0000313" key="3">
    <source>
        <dbReference type="EMBL" id="CAI9975978.1"/>
    </source>
</evidence>
<dbReference type="AlphaFoldDB" id="A0AA86RLW3"/>
<proteinExistence type="predicted"/>
<dbReference type="GO" id="GO:0019773">
    <property type="term" value="C:proteasome core complex, alpha-subunit complex"/>
    <property type="evidence" value="ECO:0007669"/>
    <property type="project" value="InterPro"/>
</dbReference>
<dbReference type="InterPro" id="IPR000426">
    <property type="entry name" value="Proteasome_asu_N"/>
</dbReference>
<organism evidence="3">
    <name type="scientific">Hexamita inflata</name>
    <dbReference type="NCBI Taxonomy" id="28002"/>
    <lineage>
        <taxon>Eukaryota</taxon>
        <taxon>Metamonada</taxon>
        <taxon>Diplomonadida</taxon>
        <taxon>Hexamitidae</taxon>
        <taxon>Hexamitinae</taxon>
        <taxon>Hexamita</taxon>
    </lineage>
</organism>
<dbReference type="GO" id="GO:0006511">
    <property type="term" value="P:ubiquitin-dependent protein catabolic process"/>
    <property type="evidence" value="ECO:0007669"/>
    <property type="project" value="InterPro"/>
</dbReference>
<dbReference type="InterPro" id="IPR001353">
    <property type="entry name" value="Proteasome_sua/b"/>
</dbReference>
<evidence type="ECO:0000313" key="5">
    <source>
        <dbReference type="Proteomes" id="UP001642409"/>
    </source>
</evidence>
<evidence type="ECO:0000259" key="2">
    <source>
        <dbReference type="SMART" id="SM00948"/>
    </source>
</evidence>
<accession>A0AA86RLW3</accession>
<dbReference type="Proteomes" id="UP001642409">
    <property type="component" value="Unassembled WGS sequence"/>
</dbReference>
<dbReference type="InterPro" id="IPR029055">
    <property type="entry name" value="Ntn_hydrolases_N"/>
</dbReference>
<dbReference type="EMBL" id="CATOUU010001171">
    <property type="protein sequence ID" value="CAI9975978.1"/>
    <property type="molecule type" value="Genomic_DNA"/>
</dbReference>
<protein>
    <submittedName>
        <fullName evidence="3">20S proteasome alpha subunit 5</fullName>
    </submittedName>
    <submittedName>
        <fullName evidence="4">20S_proteasome alpha subunit 5</fullName>
    </submittedName>
</protein>
<dbReference type="EMBL" id="CAXDID020000252">
    <property type="protein sequence ID" value="CAL6064766.1"/>
    <property type="molecule type" value="Genomic_DNA"/>
</dbReference>
<feature type="domain" description="Proteasome alpha-type subunits" evidence="2">
    <location>
        <begin position="4"/>
        <end position="26"/>
    </location>
</feature>
<reference evidence="4 5" key="2">
    <citation type="submission" date="2024-07" db="EMBL/GenBank/DDBJ databases">
        <authorList>
            <person name="Akdeniz Z."/>
        </authorList>
    </citation>
    <scope>NUCLEOTIDE SEQUENCE [LARGE SCALE GENOMIC DNA]</scope>
</reference>
<dbReference type="Gene3D" id="3.60.20.10">
    <property type="entry name" value="Glutamine Phosphoribosylpyrophosphate, subunit 1, domain 1"/>
    <property type="match status" value="1"/>
</dbReference>
<name>A0AA86RLW3_9EUKA</name>